<feature type="transmembrane region" description="Helical" evidence="7">
    <location>
        <begin position="171"/>
        <end position="192"/>
    </location>
</feature>
<keyword evidence="10" id="KW-1185">Reference proteome</keyword>
<evidence type="ECO:0000256" key="4">
    <source>
        <dbReference type="ARBA" id="ARBA00022692"/>
    </source>
</evidence>
<reference evidence="9 10" key="1">
    <citation type="submission" date="2016-04" db="EMBL/GenBank/DDBJ databases">
        <title>Complete Genome Sequence of Halotalea alkalilenta IHB B 13600.</title>
        <authorList>
            <person name="Swarnkar M.K."/>
            <person name="Sharma A."/>
            <person name="Kaushal K."/>
            <person name="Soni R."/>
            <person name="Rana S."/>
            <person name="Singh A.K."/>
            <person name="Gulati A."/>
        </authorList>
    </citation>
    <scope>NUCLEOTIDE SEQUENCE [LARGE SCALE GENOMIC DNA]</scope>
    <source>
        <strain evidence="9 10">IHB B 13600</strain>
    </source>
</reference>
<keyword evidence="4 7" id="KW-0812">Transmembrane</keyword>
<gene>
    <name evidence="9" type="ORF">A5892_03760</name>
</gene>
<feature type="domain" description="Glycine transporter" evidence="8">
    <location>
        <begin position="90"/>
        <end position="162"/>
    </location>
</feature>
<organism evidence="9 10">
    <name type="scientific">Halotalea alkalilenta</name>
    <dbReference type="NCBI Taxonomy" id="376489"/>
    <lineage>
        <taxon>Bacteria</taxon>
        <taxon>Pseudomonadati</taxon>
        <taxon>Pseudomonadota</taxon>
        <taxon>Gammaproteobacteria</taxon>
        <taxon>Oceanospirillales</taxon>
        <taxon>Halomonadaceae</taxon>
        <taxon>Halotalea</taxon>
    </lineage>
</organism>
<comment type="similarity">
    <text evidence="2">Belongs to the UPF0126 family.</text>
</comment>
<dbReference type="EMBL" id="CP015243">
    <property type="protein sequence ID" value="ANF56688.1"/>
    <property type="molecule type" value="Genomic_DNA"/>
</dbReference>
<feature type="transmembrane region" description="Helical" evidence="7">
    <location>
        <begin position="88"/>
        <end position="108"/>
    </location>
</feature>
<dbReference type="PANTHER" id="PTHR30506:SF3">
    <property type="entry name" value="UPF0126 INNER MEMBRANE PROTEIN YADS-RELATED"/>
    <property type="match status" value="1"/>
</dbReference>
<dbReference type="GO" id="GO:0005886">
    <property type="term" value="C:plasma membrane"/>
    <property type="evidence" value="ECO:0007669"/>
    <property type="project" value="UniProtKB-SubCell"/>
</dbReference>
<keyword evidence="6 7" id="KW-0472">Membrane</keyword>
<dbReference type="Pfam" id="PF03458">
    <property type="entry name" value="Gly_transporter"/>
    <property type="match status" value="2"/>
</dbReference>
<feature type="domain" description="Glycine transporter" evidence="8">
    <location>
        <begin position="5"/>
        <end position="77"/>
    </location>
</feature>
<keyword evidence="5 7" id="KW-1133">Transmembrane helix</keyword>
<protein>
    <recommendedName>
        <fullName evidence="8">Glycine transporter domain-containing protein</fullName>
    </recommendedName>
</protein>
<evidence type="ECO:0000313" key="10">
    <source>
        <dbReference type="Proteomes" id="UP000077875"/>
    </source>
</evidence>
<accession>A0A172YBU7</accession>
<evidence type="ECO:0000256" key="3">
    <source>
        <dbReference type="ARBA" id="ARBA00022475"/>
    </source>
</evidence>
<feature type="transmembrane region" description="Helical" evidence="7">
    <location>
        <begin position="114"/>
        <end position="135"/>
    </location>
</feature>
<comment type="subcellular location">
    <subcellularLocation>
        <location evidence="1">Cell membrane</location>
        <topology evidence="1">Multi-pass membrane protein</topology>
    </subcellularLocation>
</comment>
<proteinExistence type="inferred from homology"/>
<evidence type="ECO:0000256" key="1">
    <source>
        <dbReference type="ARBA" id="ARBA00004651"/>
    </source>
</evidence>
<evidence type="ECO:0000256" key="7">
    <source>
        <dbReference type="SAM" id="Phobius"/>
    </source>
</evidence>
<evidence type="ECO:0000256" key="5">
    <source>
        <dbReference type="ARBA" id="ARBA00022989"/>
    </source>
</evidence>
<feature type="transmembrane region" description="Helical" evidence="7">
    <location>
        <begin position="147"/>
        <end position="165"/>
    </location>
</feature>
<sequence>MLFALYLIAISAEAMSAALASRRSRIDLFGVAVIGSIAGLGGGTLRDVLLGQYPLTWVARPWLLLVTAGSALVAALVASRLQRLRTTFLLLDAMGLVVFTLIGNRIALDLGHSGWTAAIFGLITGCAGGVLRDVLCNEVPLLLRRELYASISVIVSALYLACLALDLPATLATLLALVVGLTLRMLTVRFNWHLPTLEAPRDER</sequence>
<dbReference type="Proteomes" id="UP000077875">
    <property type="component" value="Chromosome"/>
</dbReference>
<evidence type="ECO:0000313" key="9">
    <source>
        <dbReference type="EMBL" id="ANF56688.1"/>
    </source>
</evidence>
<evidence type="ECO:0000259" key="8">
    <source>
        <dbReference type="Pfam" id="PF03458"/>
    </source>
</evidence>
<feature type="transmembrane region" description="Helical" evidence="7">
    <location>
        <begin position="62"/>
        <end position="81"/>
    </location>
</feature>
<evidence type="ECO:0000256" key="2">
    <source>
        <dbReference type="ARBA" id="ARBA00008193"/>
    </source>
</evidence>
<dbReference type="AlphaFoldDB" id="A0A172YBU7"/>
<keyword evidence="3" id="KW-1003">Cell membrane</keyword>
<evidence type="ECO:0000256" key="6">
    <source>
        <dbReference type="ARBA" id="ARBA00023136"/>
    </source>
</evidence>
<dbReference type="KEGG" id="haa:A5892_03760"/>
<dbReference type="PANTHER" id="PTHR30506">
    <property type="entry name" value="INNER MEMBRANE PROTEIN"/>
    <property type="match status" value="1"/>
</dbReference>
<dbReference type="InterPro" id="IPR005115">
    <property type="entry name" value="Gly_transporter"/>
</dbReference>
<name>A0A172YBU7_9GAMM</name>
<dbReference type="RefSeq" id="WP_064121663.1">
    <property type="nucleotide sequence ID" value="NZ_CP015243.1"/>
</dbReference>